<evidence type="ECO:0000256" key="4">
    <source>
        <dbReference type="ARBA" id="ARBA00023295"/>
    </source>
</evidence>
<keyword evidence="10" id="KW-1185">Reference proteome</keyword>
<dbReference type="Pfam" id="PF14200">
    <property type="entry name" value="RicinB_lectin_2"/>
    <property type="match status" value="2"/>
</dbReference>
<evidence type="ECO:0000256" key="3">
    <source>
        <dbReference type="ARBA" id="ARBA00022801"/>
    </source>
</evidence>
<feature type="signal peptide" evidence="7">
    <location>
        <begin position="1"/>
        <end position="26"/>
    </location>
</feature>
<dbReference type="SUPFAM" id="SSF75005">
    <property type="entry name" value="Arabinanase/levansucrase/invertase"/>
    <property type="match status" value="1"/>
</dbReference>
<dbReference type="Pfam" id="PF04616">
    <property type="entry name" value="Glyco_hydro_43"/>
    <property type="match status" value="1"/>
</dbReference>
<dbReference type="InterPro" id="IPR023296">
    <property type="entry name" value="Glyco_hydro_beta-prop_sf"/>
</dbReference>
<evidence type="ECO:0000313" key="9">
    <source>
        <dbReference type="EMBL" id="MFC4868955.1"/>
    </source>
</evidence>
<name>A0ABV9SRJ9_9ACTN</name>
<dbReference type="InterPro" id="IPR035992">
    <property type="entry name" value="Ricin_B-like_lectins"/>
</dbReference>
<reference evidence="10" key="1">
    <citation type="journal article" date="2019" name="Int. J. Syst. Evol. Microbiol.">
        <title>The Global Catalogue of Microorganisms (GCM) 10K type strain sequencing project: providing services to taxonomists for standard genome sequencing and annotation.</title>
        <authorList>
            <consortium name="The Broad Institute Genomics Platform"/>
            <consortium name="The Broad Institute Genome Sequencing Center for Infectious Disease"/>
            <person name="Wu L."/>
            <person name="Ma J."/>
        </authorList>
    </citation>
    <scope>NUCLEOTIDE SEQUENCE [LARGE SCALE GENOMIC DNA]</scope>
    <source>
        <strain evidence="10">CGMCC 4.7304</strain>
    </source>
</reference>
<evidence type="ECO:0000256" key="7">
    <source>
        <dbReference type="SAM" id="SignalP"/>
    </source>
</evidence>
<dbReference type="RefSeq" id="WP_344146751.1">
    <property type="nucleotide sequence ID" value="NZ_BAAAQI010000018.1"/>
</dbReference>
<evidence type="ECO:0000256" key="2">
    <source>
        <dbReference type="ARBA" id="ARBA00022729"/>
    </source>
</evidence>
<keyword evidence="2 7" id="KW-0732">Signal</keyword>
<dbReference type="PANTHER" id="PTHR43817:SF1">
    <property type="entry name" value="HYDROLASE, FAMILY 43, PUTATIVE (AFU_ORTHOLOGUE AFUA_3G01660)-RELATED"/>
    <property type="match status" value="1"/>
</dbReference>
<dbReference type="PROSITE" id="PS50231">
    <property type="entry name" value="RICIN_B_LECTIN"/>
    <property type="match status" value="1"/>
</dbReference>
<dbReference type="PANTHER" id="PTHR43817">
    <property type="entry name" value="GLYCOSYL HYDROLASE"/>
    <property type="match status" value="1"/>
</dbReference>
<feature type="domain" description="Ricin B lectin" evidence="8">
    <location>
        <begin position="446"/>
        <end position="503"/>
    </location>
</feature>
<gene>
    <name evidence="9" type="ORF">ACFPCZ_20165</name>
</gene>
<dbReference type="CDD" id="cd18820">
    <property type="entry name" value="GH43_LbAraf43-like"/>
    <property type="match status" value="1"/>
</dbReference>
<dbReference type="Gene3D" id="2.80.10.50">
    <property type="match status" value="1"/>
</dbReference>
<evidence type="ECO:0000256" key="1">
    <source>
        <dbReference type="ARBA" id="ARBA00009865"/>
    </source>
</evidence>
<feature type="chain" id="PRO_5046989379" evidence="7">
    <location>
        <begin position="27"/>
        <end position="504"/>
    </location>
</feature>
<protein>
    <submittedName>
        <fullName evidence="9">Family 43 glycosylhydrolase</fullName>
    </submittedName>
</protein>
<feature type="domain" description="Ricin B lectin" evidence="8">
    <location>
        <begin position="364"/>
        <end position="440"/>
    </location>
</feature>
<comment type="similarity">
    <text evidence="1 5">Belongs to the glycosyl hydrolase 43 family.</text>
</comment>
<accession>A0ABV9SRJ9</accession>
<dbReference type="Proteomes" id="UP001595858">
    <property type="component" value="Unassembled WGS sequence"/>
</dbReference>
<sequence>MARHRVPLLLPLSAALLLTFAAVAPAATESEPKPIEAATVAAEGLPYRNPIKPVQGADPWMEYYDGSYYLITTSWSSELTIRTSPTLAGIATAPSVQIYSAAGDEQCCNIWAPEMHLLDGPQGKRWYIYYNASRDVADYNPTQRIQVLRSEGLDPMGPYTHQGSVGLDEWQLDGSVLEMNDDLYFMGTYHDGSTQNLFIQALSDPATTTGPRRMLSRPTHDWETQGAPVQEGPEALYHGDDTFIVYSTSFCDTPDYKLGMLTYTGGDPLDSGSWSKSPEPVFQRDDADGVYGPGHNGFFQSPDGTEDWIVYHANDSASGGCTPDRTTRAQKFEWNADGTPDFGTPEPTGVALTGPSGETGPTPTGYRLVNRSSGLCLAVEGGSGDDGATAVQAGCGSGAQAVWDVEDLGDGTSRLVNHAGGGSLDVADCSTEDGADVRQWSWLDNTCQRFRMVLRDSGGWVSVANANSGKVLDVEDCGAAAGTNVRQWSWLDNACQQWRLEATT</sequence>
<organism evidence="9 10">
    <name type="scientific">Streptomonospora arabica</name>
    <dbReference type="NCBI Taxonomy" id="412417"/>
    <lineage>
        <taxon>Bacteria</taxon>
        <taxon>Bacillati</taxon>
        <taxon>Actinomycetota</taxon>
        <taxon>Actinomycetes</taxon>
        <taxon>Streptosporangiales</taxon>
        <taxon>Nocardiopsidaceae</taxon>
        <taxon>Streptomonospora</taxon>
    </lineage>
</organism>
<evidence type="ECO:0000256" key="5">
    <source>
        <dbReference type="RuleBase" id="RU361187"/>
    </source>
</evidence>
<proteinExistence type="inferred from homology"/>
<dbReference type="CDD" id="cd00161">
    <property type="entry name" value="beta-trefoil_Ricin-like"/>
    <property type="match status" value="1"/>
</dbReference>
<dbReference type="Gene3D" id="2.115.10.20">
    <property type="entry name" value="Glycosyl hydrolase domain, family 43"/>
    <property type="match status" value="1"/>
</dbReference>
<evidence type="ECO:0000313" key="10">
    <source>
        <dbReference type="Proteomes" id="UP001595858"/>
    </source>
</evidence>
<keyword evidence="4 5" id="KW-0326">Glycosidase</keyword>
<evidence type="ECO:0000259" key="8">
    <source>
        <dbReference type="Pfam" id="PF14200"/>
    </source>
</evidence>
<feature type="region of interest" description="Disordered" evidence="6">
    <location>
        <begin position="335"/>
        <end position="361"/>
    </location>
</feature>
<dbReference type="InterPro" id="IPR006710">
    <property type="entry name" value="Glyco_hydro_43"/>
</dbReference>
<dbReference type="InterPro" id="IPR000772">
    <property type="entry name" value="Ricin_B_lectin"/>
</dbReference>
<dbReference type="SUPFAM" id="SSF50370">
    <property type="entry name" value="Ricin B-like lectins"/>
    <property type="match status" value="1"/>
</dbReference>
<dbReference type="EMBL" id="JBHSIY010000023">
    <property type="protein sequence ID" value="MFC4868955.1"/>
    <property type="molecule type" value="Genomic_DNA"/>
</dbReference>
<evidence type="ECO:0000256" key="6">
    <source>
        <dbReference type="SAM" id="MobiDB-lite"/>
    </source>
</evidence>
<keyword evidence="3 5" id="KW-0378">Hydrolase</keyword>
<comment type="caution">
    <text evidence="9">The sequence shown here is derived from an EMBL/GenBank/DDBJ whole genome shotgun (WGS) entry which is preliminary data.</text>
</comment>